<evidence type="ECO:0000313" key="1">
    <source>
        <dbReference type="EMBL" id="MDY0872991.1"/>
    </source>
</evidence>
<dbReference type="InterPro" id="IPR036388">
    <property type="entry name" value="WH-like_DNA-bd_sf"/>
</dbReference>
<dbReference type="SUPFAM" id="SSF46785">
    <property type="entry name" value="Winged helix' DNA-binding domain"/>
    <property type="match status" value="1"/>
</dbReference>
<name>A0ABU5E077_9PROT</name>
<dbReference type="Proteomes" id="UP001271769">
    <property type="component" value="Unassembled WGS sequence"/>
</dbReference>
<comment type="caution">
    <text evidence="1">The sequence shown here is derived from an EMBL/GenBank/DDBJ whole genome shotgun (WGS) entry which is preliminary data.</text>
</comment>
<dbReference type="EMBL" id="JAXCLX010000002">
    <property type="protein sequence ID" value="MDY0872991.1"/>
    <property type="molecule type" value="Genomic_DNA"/>
</dbReference>
<protein>
    <submittedName>
        <fullName evidence="1">MarR family transcriptional regulator</fullName>
    </submittedName>
</protein>
<gene>
    <name evidence="1" type="ORF">SMD31_13700</name>
</gene>
<reference evidence="1 2" key="1">
    <citation type="journal article" date="2013" name="Antonie Van Leeuwenhoek">
        <title>Dongia rigui sp. nov., isolated from freshwater of a large wetland in Korea.</title>
        <authorList>
            <person name="Baik K.S."/>
            <person name="Hwang Y.M."/>
            <person name="Choi J.S."/>
            <person name="Kwon J."/>
            <person name="Seong C.N."/>
        </authorList>
    </citation>
    <scope>NUCLEOTIDE SEQUENCE [LARGE SCALE GENOMIC DNA]</scope>
    <source>
        <strain evidence="1 2">04SU4-P</strain>
    </source>
</reference>
<keyword evidence="2" id="KW-1185">Reference proteome</keyword>
<evidence type="ECO:0000313" key="2">
    <source>
        <dbReference type="Proteomes" id="UP001271769"/>
    </source>
</evidence>
<organism evidence="1 2">
    <name type="scientific">Dongia rigui</name>
    <dbReference type="NCBI Taxonomy" id="940149"/>
    <lineage>
        <taxon>Bacteria</taxon>
        <taxon>Pseudomonadati</taxon>
        <taxon>Pseudomonadota</taxon>
        <taxon>Alphaproteobacteria</taxon>
        <taxon>Rhodospirillales</taxon>
        <taxon>Dongiaceae</taxon>
        <taxon>Dongia</taxon>
    </lineage>
</organism>
<sequence length="209" mass="22902">MADFGPTRVLEVLKAEGALTASVVGRHLDMTAVGARQHLNRLCAAGLVTFEDRRQAVGRPKRLWSLSDQGHAHFDDRHRDLASELLAAIVVAHGDAGLASILAAREEQQLQRYRAALGKGGSIAERVQRLTDLRRIDGYMAECRQDTDGAWLMTENHCPIAQAAKACSGLCGAELKLFQDVMGKDAQVTRIQHMLGGDRCCAYRVVSRR</sequence>
<dbReference type="InterPro" id="IPR036390">
    <property type="entry name" value="WH_DNA-bd_sf"/>
</dbReference>
<dbReference type="Gene3D" id="1.10.10.10">
    <property type="entry name" value="Winged helix-like DNA-binding domain superfamily/Winged helix DNA-binding domain"/>
    <property type="match status" value="1"/>
</dbReference>
<dbReference type="RefSeq" id="WP_320501459.1">
    <property type="nucleotide sequence ID" value="NZ_JAXCLX010000002.1"/>
</dbReference>
<proteinExistence type="predicted"/>
<accession>A0ABU5E077</accession>